<evidence type="ECO:0000256" key="5">
    <source>
        <dbReference type="ARBA" id="ARBA00023015"/>
    </source>
</evidence>
<evidence type="ECO:0000259" key="8">
    <source>
        <dbReference type="PROSITE" id="PS01124"/>
    </source>
</evidence>
<dbReference type="InterPro" id="IPR018062">
    <property type="entry name" value="HTH_AraC-typ_CS"/>
</dbReference>
<name>R7ZA77_LYSSH</name>
<dbReference type="PANTHER" id="PTHR30532:SF26">
    <property type="entry name" value="IRON(3+)-HYDROXAMATE-BINDING PROTEIN FHUD"/>
    <property type="match status" value="1"/>
</dbReference>
<dbReference type="GO" id="GO:0003700">
    <property type="term" value="F:DNA-binding transcription factor activity"/>
    <property type="evidence" value="ECO:0007669"/>
    <property type="project" value="InterPro"/>
</dbReference>
<keyword evidence="4" id="KW-0732">Signal</keyword>
<evidence type="ECO:0000256" key="2">
    <source>
        <dbReference type="ARBA" id="ARBA00008814"/>
    </source>
</evidence>
<dbReference type="GO" id="GO:0005886">
    <property type="term" value="C:plasma membrane"/>
    <property type="evidence" value="ECO:0007669"/>
    <property type="project" value="UniProtKB-SubCell"/>
</dbReference>
<dbReference type="Gene3D" id="1.10.10.60">
    <property type="entry name" value="Homeodomain-like"/>
    <property type="match status" value="2"/>
</dbReference>
<dbReference type="Proteomes" id="UP000013911">
    <property type="component" value="Unassembled WGS sequence"/>
</dbReference>
<feature type="domain" description="HTH araC/xylS-type" evidence="8">
    <location>
        <begin position="179"/>
        <end position="277"/>
    </location>
</feature>
<evidence type="ECO:0000259" key="9">
    <source>
        <dbReference type="PROSITE" id="PS50983"/>
    </source>
</evidence>
<dbReference type="PROSITE" id="PS50983">
    <property type="entry name" value="FE_B12_PBP"/>
    <property type="match status" value="1"/>
</dbReference>
<dbReference type="RefSeq" id="WP_010860701.1">
    <property type="nucleotide sequence ID" value="NZ_KB933398.1"/>
</dbReference>
<dbReference type="SUPFAM" id="SSF46689">
    <property type="entry name" value="Homeodomain-like"/>
    <property type="match status" value="2"/>
</dbReference>
<evidence type="ECO:0000256" key="4">
    <source>
        <dbReference type="ARBA" id="ARBA00022729"/>
    </source>
</evidence>
<evidence type="ECO:0000256" key="7">
    <source>
        <dbReference type="ARBA" id="ARBA00023163"/>
    </source>
</evidence>
<dbReference type="GO" id="GO:0043565">
    <property type="term" value="F:sequence-specific DNA binding"/>
    <property type="evidence" value="ECO:0007669"/>
    <property type="project" value="InterPro"/>
</dbReference>
<comment type="subcellular location">
    <subcellularLocation>
        <location evidence="1">Cell membrane</location>
        <topology evidence="1">Lipid-anchor</topology>
    </subcellularLocation>
</comment>
<dbReference type="InterPro" id="IPR009057">
    <property type="entry name" value="Homeodomain-like_sf"/>
</dbReference>
<evidence type="ECO:0000256" key="6">
    <source>
        <dbReference type="ARBA" id="ARBA00023125"/>
    </source>
</evidence>
<dbReference type="HOGENOM" id="CLU_028727_0_0_9"/>
<dbReference type="Gene3D" id="3.40.50.1980">
    <property type="entry name" value="Nitrogenase molybdenum iron protein domain"/>
    <property type="match status" value="2"/>
</dbReference>
<sequence length="639" mass="73204">MDNEVIHNYIVLWDHATIKVLDVRYFIMDDGEKLPTYRLPTSAFLFAMNGSANITLDGNVQIVKPFHVMHGGKGMHIEITANNHFEYYIIFYKARLPLYSSKKLMQLLEYNSPFQIHYGFTPKYPLTLFENVNLMYTEWQKGGVLERLHVKSIFYRFVYELQHQVYEQNNKIEKSDLSSQVMGYVQQKYNQPITLESLSQDLNYSAQYLSRTFKHQTGQSPIAYLIKVRMEKAQKLLLYTNATVQEIAEHVGYSDQFYFNRTFKKYTSVTPGNFKKHTLEKQKVLDSPYHRYGFSIVNKNSNHYSLIDGDNHYQYGGEEDLLMFKGRKASLLATLLLCFTLLFSGCSNEGSTNTGAVIQGQSETTNIETYTYKGANGEVEIPKNPQRIIVVANNHVGYLLALGITPVGMSDRALSNPFFEGKIDGVESYGDSSSLEKIVDLKPDLIFTLDNMENLDNIEKIAPTIAIKYGDKDYREQLLEYGEILGKEKKAQEWIANWDEKIAKYKPSIQGIVSDQKVSILGGTAKSIGAFGDFYGRGGEIIYKEFNLKAPDIIQQGAIDSKEGYYSLSLEKLPEYAGDYLFISENLEQEIKENVLYQSLLVVKNNRVFPIDEDAYYFNDPISLEQQLEEVVNLFKSTQ</sequence>
<keyword evidence="7" id="KW-0804">Transcription</keyword>
<feature type="domain" description="Fe/B12 periplasmic-binding" evidence="9">
    <location>
        <begin position="387"/>
        <end position="639"/>
    </location>
</feature>
<keyword evidence="3" id="KW-0813">Transport</keyword>
<dbReference type="Pfam" id="PF01497">
    <property type="entry name" value="Peripla_BP_2"/>
    <property type="match status" value="1"/>
</dbReference>
<dbReference type="InterPro" id="IPR051313">
    <property type="entry name" value="Bact_iron-sidero_bind"/>
</dbReference>
<dbReference type="GO" id="GO:0030288">
    <property type="term" value="C:outer membrane-bounded periplasmic space"/>
    <property type="evidence" value="ECO:0007669"/>
    <property type="project" value="TreeGrafter"/>
</dbReference>
<dbReference type="InterPro" id="IPR018060">
    <property type="entry name" value="HTH_AraC"/>
</dbReference>
<dbReference type="PANTHER" id="PTHR30532">
    <property type="entry name" value="IRON III DICITRATE-BINDING PERIPLASMIC PROTEIN"/>
    <property type="match status" value="1"/>
</dbReference>
<evidence type="ECO:0000313" key="10">
    <source>
        <dbReference type="EMBL" id="EON70881.1"/>
    </source>
</evidence>
<keyword evidence="5" id="KW-0805">Transcription regulation</keyword>
<dbReference type="eggNOG" id="COG0614">
    <property type="taxonomic scope" value="Bacteria"/>
</dbReference>
<dbReference type="InterPro" id="IPR002491">
    <property type="entry name" value="ABC_transptr_periplasmic_BD"/>
</dbReference>
<comment type="caution">
    <text evidence="10">The sequence shown here is derived from an EMBL/GenBank/DDBJ whole genome shotgun (WGS) entry which is preliminary data.</text>
</comment>
<dbReference type="eggNOG" id="COG2207">
    <property type="taxonomic scope" value="Bacteria"/>
</dbReference>
<dbReference type="AlphaFoldDB" id="R7ZA77"/>
<proteinExistence type="inferred from homology"/>
<dbReference type="PROSITE" id="PS00041">
    <property type="entry name" value="HTH_ARAC_FAMILY_1"/>
    <property type="match status" value="1"/>
</dbReference>
<dbReference type="SUPFAM" id="SSF53807">
    <property type="entry name" value="Helical backbone' metal receptor"/>
    <property type="match status" value="1"/>
</dbReference>
<dbReference type="PRINTS" id="PR00032">
    <property type="entry name" value="HTHARAC"/>
</dbReference>
<dbReference type="InterPro" id="IPR020449">
    <property type="entry name" value="Tscrpt_reg_AraC-type_HTH"/>
</dbReference>
<comment type="similarity">
    <text evidence="2">Belongs to the bacterial solute-binding protein 8 family.</text>
</comment>
<dbReference type="PROSITE" id="PS01124">
    <property type="entry name" value="HTH_ARAC_FAMILY_2"/>
    <property type="match status" value="1"/>
</dbReference>
<dbReference type="OrthoDB" id="9807321at2"/>
<evidence type="ECO:0000256" key="1">
    <source>
        <dbReference type="ARBA" id="ARBA00004193"/>
    </source>
</evidence>
<organism evidence="10 11">
    <name type="scientific">Lysinibacillus sphaericus OT4b.31</name>
    <dbReference type="NCBI Taxonomy" id="1285586"/>
    <lineage>
        <taxon>Bacteria</taxon>
        <taxon>Bacillati</taxon>
        <taxon>Bacillota</taxon>
        <taxon>Bacilli</taxon>
        <taxon>Bacillales</taxon>
        <taxon>Bacillaceae</taxon>
        <taxon>Lysinibacillus</taxon>
    </lineage>
</organism>
<dbReference type="EMBL" id="AQPX01000026">
    <property type="protein sequence ID" value="EON70881.1"/>
    <property type="molecule type" value="Genomic_DNA"/>
</dbReference>
<evidence type="ECO:0000256" key="3">
    <source>
        <dbReference type="ARBA" id="ARBA00022448"/>
    </source>
</evidence>
<dbReference type="PATRIC" id="fig|1285586.5.peg.3957"/>
<keyword evidence="6" id="KW-0238">DNA-binding</keyword>
<dbReference type="SMART" id="SM00342">
    <property type="entry name" value="HTH_ARAC"/>
    <property type="match status" value="1"/>
</dbReference>
<evidence type="ECO:0000313" key="11">
    <source>
        <dbReference type="Proteomes" id="UP000013911"/>
    </source>
</evidence>
<protein>
    <submittedName>
        <fullName evidence="10">Ferrichrome ABC transporter substrate-binding protein FhuD</fullName>
    </submittedName>
</protein>
<dbReference type="GO" id="GO:1901678">
    <property type="term" value="P:iron coordination entity transport"/>
    <property type="evidence" value="ECO:0007669"/>
    <property type="project" value="UniProtKB-ARBA"/>
</dbReference>
<gene>
    <name evidence="10" type="ORF">H131_18977</name>
</gene>
<dbReference type="Pfam" id="PF12833">
    <property type="entry name" value="HTH_18"/>
    <property type="match status" value="1"/>
</dbReference>
<accession>R7ZA77</accession>
<reference evidence="10 11" key="1">
    <citation type="submission" date="2013-04" db="EMBL/GenBank/DDBJ databases">
        <title>Draft genome of the heavy metal tolerant bacterium Lysinibacillus sphaericus strain OT4b.31.</title>
        <authorList>
            <person name="Pena-Montenegro T.D."/>
            <person name="Dussan J."/>
        </authorList>
    </citation>
    <scope>NUCLEOTIDE SEQUENCE [LARGE SCALE GENOMIC DNA]</scope>
    <source>
        <strain evidence="10 11">OT4b.31</strain>
    </source>
</reference>